<dbReference type="Proteomes" id="UP001054821">
    <property type="component" value="Chromosome 4"/>
</dbReference>
<dbReference type="EMBL" id="JAJFAZ020000004">
    <property type="protein sequence ID" value="KAI5335719.1"/>
    <property type="molecule type" value="Genomic_DNA"/>
</dbReference>
<reference evidence="2 3" key="1">
    <citation type="journal article" date="2022" name="G3 (Bethesda)">
        <title>Whole-genome sequence and methylome profiling of the almond [Prunus dulcis (Mill.) D.A. Webb] cultivar 'Nonpareil'.</title>
        <authorList>
            <person name="D'Amico-Willman K.M."/>
            <person name="Ouma W.Z."/>
            <person name="Meulia T."/>
            <person name="Sideli G.M."/>
            <person name="Gradziel T.M."/>
            <person name="Fresnedo-Ramirez J."/>
        </authorList>
    </citation>
    <scope>NUCLEOTIDE SEQUENCE [LARGE SCALE GENOMIC DNA]</scope>
    <source>
        <strain evidence="2">Clone GOH B32 T37-40</strain>
    </source>
</reference>
<proteinExistence type="predicted"/>
<feature type="compositionally biased region" description="Polar residues" evidence="1">
    <location>
        <begin position="273"/>
        <end position="284"/>
    </location>
</feature>
<dbReference type="PANTHER" id="PTHR35046:SF9">
    <property type="entry name" value="RNA-DIRECTED DNA POLYMERASE"/>
    <property type="match status" value="1"/>
</dbReference>
<dbReference type="Gene3D" id="3.30.70.270">
    <property type="match status" value="1"/>
</dbReference>
<dbReference type="InterPro" id="IPR021109">
    <property type="entry name" value="Peptidase_aspartic_dom_sf"/>
</dbReference>
<organism evidence="2 3">
    <name type="scientific">Prunus dulcis</name>
    <name type="common">Almond</name>
    <name type="synonym">Amygdalus dulcis</name>
    <dbReference type="NCBI Taxonomy" id="3755"/>
    <lineage>
        <taxon>Eukaryota</taxon>
        <taxon>Viridiplantae</taxon>
        <taxon>Streptophyta</taxon>
        <taxon>Embryophyta</taxon>
        <taxon>Tracheophyta</taxon>
        <taxon>Spermatophyta</taxon>
        <taxon>Magnoliopsida</taxon>
        <taxon>eudicotyledons</taxon>
        <taxon>Gunneridae</taxon>
        <taxon>Pentapetalae</taxon>
        <taxon>rosids</taxon>
        <taxon>fabids</taxon>
        <taxon>Rosales</taxon>
        <taxon>Rosaceae</taxon>
        <taxon>Amygdaloideae</taxon>
        <taxon>Amygdaleae</taxon>
        <taxon>Prunus</taxon>
    </lineage>
</organism>
<dbReference type="SUPFAM" id="SSF56672">
    <property type="entry name" value="DNA/RNA polymerases"/>
    <property type="match status" value="1"/>
</dbReference>
<comment type="caution">
    <text evidence="2">The sequence shown here is derived from an EMBL/GenBank/DDBJ whole genome shotgun (WGS) entry which is preliminary data.</text>
</comment>
<dbReference type="AlphaFoldDB" id="A0AAD4W441"/>
<evidence type="ECO:0000256" key="1">
    <source>
        <dbReference type="SAM" id="MobiDB-lite"/>
    </source>
</evidence>
<name>A0AAD4W441_PRUDU</name>
<gene>
    <name evidence="2" type="ORF">L3X38_025853</name>
</gene>
<dbReference type="InterPro" id="IPR043502">
    <property type="entry name" value="DNA/RNA_pol_sf"/>
</dbReference>
<evidence type="ECO:0000313" key="3">
    <source>
        <dbReference type="Proteomes" id="UP001054821"/>
    </source>
</evidence>
<dbReference type="SUPFAM" id="SSF50630">
    <property type="entry name" value="Acid proteases"/>
    <property type="match status" value="1"/>
</dbReference>
<sequence length="459" mass="53033">MDSPLVDATIPPPPTRPHEHQVLHQNLDFGSARHAKRFNGRGDPTLFVDWISAMEDYFEWYDMSDAQRIRKSWQSQFLVSFMAFRLTLNARSACHVRMCYKMPTAKPWKLRHICDHNGNTQDILVSVMRCIYCALAPPDSWKCISIFHTYVPCNNQTCKLVIDGGSTMNVISKSAVTRLNLKLEPHPHPFHVAWVDKTKLPVIEWCLVPLKLGTYEEDIYLDLLPMNIAHVLLGRPWLYDHRVQNCGRKNTYTFQHEGKSITLRPANPAIKPTKTNVTPSPLSQKDNTLGHRLALLSYGDFEKESRETGMVFALMIKEIYVAPSYKKCEPLHQLLNEFSGVMPVDLPDELPSMRDIQHAIDLVPGSQLPNLPHYHMNSSERAELNTQIQGSKWFSKIHLRRDYHQIRIREGDEWKTAFKFSDIYKHNMECLGFLTSMDDLQSSYIYSRAHAKTQSKHTF</sequence>
<accession>A0AAD4W441</accession>
<dbReference type="CDD" id="cd00303">
    <property type="entry name" value="retropepsin_like"/>
    <property type="match status" value="1"/>
</dbReference>
<dbReference type="PANTHER" id="PTHR35046">
    <property type="entry name" value="ZINC KNUCKLE (CCHC-TYPE) FAMILY PROTEIN"/>
    <property type="match status" value="1"/>
</dbReference>
<dbReference type="Gene3D" id="3.10.10.10">
    <property type="entry name" value="HIV Type 1 Reverse Transcriptase, subunit A, domain 1"/>
    <property type="match status" value="1"/>
</dbReference>
<dbReference type="Gene3D" id="2.40.70.10">
    <property type="entry name" value="Acid Proteases"/>
    <property type="match status" value="1"/>
</dbReference>
<protein>
    <submittedName>
        <fullName evidence="2">Uncharacterized protein</fullName>
    </submittedName>
</protein>
<keyword evidence="3" id="KW-1185">Reference proteome</keyword>
<dbReference type="InterPro" id="IPR043128">
    <property type="entry name" value="Rev_trsase/Diguanyl_cyclase"/>
</dbReference>
<evidence type="ECO:0000313" key="2">
    <source>
        <dbReference type="EMBL" id="KAI5335719.1"/>
    </source>
</evidence>
<feature type="region of interest" description="Disordered" evidence="1">
    <location>
        <begin position="265"/>
        <end position="284"/>
    </location>
</feature>